<name>A0ABS9Q9C7_9HYPH</name>
<dbReference type="InterPro" id="IPR021293">
    <property type="entry name" value="DUF2865"/>
</dbReference>
<reference evidence="3 4" key="1">
    <citation type="submission" date="2022-02" db="EMBL/GenBank/DDBJ databases">
        <title>Draft genome sequence of Mezorhizobium retamae strain IRAMC:0171 isolated from Retama raetam nodules.</title>
        <authorList>
            <person name="Bengaied R."/>
            <person name="Sbissi I."/>
            <person name="Huber K."/>
            <person name="Ghodbane F."/>
            <person name="Nouioui I."/>
            <person name="Tarhouni M."/>
            <person name="Gtari M."/>
        </authorList>
    </citation>
    <scope>NUCLEOTIDE SEQUENCE [LARGE SCALE GENOMIC DNA]</scope>
    <source>
        <strain evidence="3 4">IRAMC:0171</strain>
    </source>
</reference>
<organism evidence="3 4">
    <name type="scientific">Mesorhizobium retamae</name>
    <dbReference type="NCBI Taxonomy" id="2912854"/>
    <lineage>
        <taxon>Bacteria</taxon>
        <taxon>Pseudomonadati</taxon>
        <taxon>Pseudomonadota</taxon>
        <taxon>Alphaproteobacteria</taxon>
        <taxon>Hyphomicrobiales</taxon>
        <taxon>Phyllobacteriaceae</taxon>
        <taxon>Mesorhizobium</taxon>
    </lineage>
</organism>
<dbReference type="Proteomes" id="UP001201701">
    <property type="component" value="Unassembled WGS sequence"/>
</dbReference>
<feature type="compositionally biased region" description="Basic and acidic residues" evidence="2">
    <location>
        <begin position="105"/>
        <end position="123"/>
    </location>
</feature>
<proteinExistence type="predicted"/>
<feature type="region of interest" description="Disordered" evidence="2">
    <location>
        <begin position="96"/>
        <end position="127"/>
    </location>
</feature>
<evidence type="ECO:0000256" key="2">
    <source>
        <dbReference type="SAM" id="MobiDB-lite"/>
    </source>
</evidence>
<sequence>MRAELASLQKVTSATQQRRYDGAIARQNNELAKARAQARDAGCGFSLFGSSIGQCAALNAAIDRMNANLDKLQRKRARMGNSAPQRDRRRVAAALQANECDDGGTIEKRTRSPNEKPADRDTGGVEEATLDAAFVPSPSGNVRTMCVRTCDGYFFPMSNAATASDFQRDQNRCNAGCPGTEMQVYYSRGLDGDPATMTSSRTGRPYSELPTAFLYKTPGQPIPQGCGCNAAKNFQIIAGNPSARQPGTGVVSAMPFLPIPAAKPDPADDPETLANIAGKLDAETLRRLVQKPEPSSLPVLPPEQRKVRVVGPTFLPDPAAATDQQAPARKQAR</sequence>
<feature type="coiled-coil region" evidence="1">
    <location>
        <begin position="55"/>
        <end position="82"/>
    </location>
</feature>
<gene>
    <name evidence="3" type="ORF">L4923_00645</name>
</gene>
<dbReference type="RefSeq" id="WP_239360999.1">
    <property type="nucleotide sequence ID" value="NZ_JAKREW010000001.1"/>
</dbReference>
<keyword evidence="4" id="KW-1185">Reference proteome</keyword>
<feature type="compositionally biased region" description="Low complexity" evidence="2">
    <location>
        <begin position="316"/>
        <end position="333"/>
    </location>
</feature>
<dbReference type="Pfam" id="PF11064">
    <property type="entry name" value="DUF2865"/>
    <property type="match status" value="1"/>
</dbReference>
<feature type="region of interest" description="Disordered" evidence="2">
    <location>
        <begin position="313"/>
        <end position="333"/>
    </location>
</feature>
<protein>
    <submittedName>
        <fullName evidence="3">DUF2865 domain-containing protein</fullName>
    </submittedName>
</protein>
<dbReference type="EMBL" id="JAKREW010000001">
    <property type="protein sequence ID" value="MCG7503518.1"/>
    <property type="molecule type" value="Genomic_DNA"/>
</dbReference>
<evidence type="ECO:0000313" key="3">
    <source>
        <dbReference type="EMBL" id="MCG7503518.1"/>
    </source>
</evidence>
<evidence type="ECO:0000256" key="1">
    <source>
        <dbReference type="SAM" id="Coils"/>
    </source>
</evidence>
<evidence type="ECO:0000313" key="4">
    <source>
        <dbReference type="Proteomes" id="UP001201701"/>
    </source>
</evidence>
<accession>A0ABS9Q9C7</accession>
<comment type="caution">
    <text evidence="3">The sequence shown here is derived from an EMBL/GenBank/DDBJ whole genome shotgun (WGS) entry which is preliminary data.</text>
</comment>
<keyword evidence="1" id="KW-0175">Coiled coil</keyword>